<proteinExistence type="predicted"/>
<accession>A0A6C0EPD9</accession>
<organism evidence="1">
    <name type="scientific">viral metagenome</name>
    <dbReference type="NCBI Taxonomy" id="1070528"/>
    <lineage>
        <taxon>unclassified sequences</taxon>
        <taxon>metagenomes</taxon>
        <taxon>organismal metagenomes</taxon>
    </lineage>
</organism>
<sequence>MDVQHSNLVNKLSNTYKGVKNVNVIFTKIDILSDTQVIIIRPLNKWAEGIGLLSAISTQFTGKEKHLHIYSTENTPELLNKLIQLCEQLEIIVTFEE</sequence>
<reference evidence="1" key="1">
    <citation type="journal article" date="2020" name="Nature">
        <title>Giant virus diversity and host interactions through global metagenomics.</title>
        <authorList>
            <person name="Schulz F."/>
            <person name="Roux S."/>
            <person name="Paez-Espino D."/>
            <person name="Jungbluth S."/>
            <person name="Walsh D.A."/>
            <person name="Denef V.J."/>
            <person name="McMahon K.D."/>
            <person name="Konstantinidis K.T."/>
            <person name="Eloe-Fadrosh E.A."/>
            <person name="Kyrpides N.C."/>
            <person name="Woyke T."/>
        </authorList>
    </citation>
    <scope>NUCLEOTIDE SEQUENCE</scope>
    <source>
        <strain evidence="1">GVMAG-M-3300001351-8</strain>
    </source>
</reference>
<dbReference type="AlphaFoldDB" id="A0A6C0EPD9"/>
<evidence type="ECO:0000313" key="1">
    <source>
        <dbReference type="EMBL" id="QHT29185.1"/>
    </source>
</evidence>
<protein>
    <submittedName>
        <fullName evidence="1">Uncharacterized protein</fullName>
    </submittedName>
</protein>
<dbReference type="EMBL" id="MN738870">
    <property type="protein sequence ID" value="QHT29185.1"/>
    <property type="molecule type" value="Genomic_DNA"/>
</dbReference>
<name>A0A6C0EPD9_9ZZZZ</name>